<evidence type="ECO:0000256" key="1">
    <source>
        <dbReference type="ARBA" id="ARBA00023125"/>
    </source>
</evidence>
<dbReference type="AlphaFoldDB" id="A0AAV2WI34"/>
<accession>A0AAV2WI34</accession>
<reference evidence="3" key="2">
    <citation type="submission" date="2015-09" db="EMBL/GenBank/DDBJ databases">
        <title>Draft genome sequence of Mycobacterium neoaurum DSM 44074.</title>
        <authorList>
            <person name="Croce O."/>
            <person name="Robert C."/>
            <person name="Raoult D."/>
            <person name="Drancourt M."/>
        </authorList>
    </citation>
    <scope>NUCLEOTIDE SEQUENCE</scope>
    <source>
        <strain evidence="3">DSM 44074</strain>
    </source>
</reference>
<dbReference type="Gene3D" id="1.10.1660.10">
    <property type="match status" value="1"/>
</dbReference>
<dbReference type="GO" id="GO:0003677">
    <property type="term" value="F:DNA binding"/>
    <property type="evidence" value="ECO:0007669"/>
    <property type="project" value="UniProtKB-KW"/>
</dbReference>
<dbReference type="EMBL" id="LK021338">
    <property type="protein sequence ID" value="CDQ43879.1"/>
    <property type="molecule type" value="Genomic_DNA"/>
</dbReference>
<dbReference type="InterPro" id="IPR047057">
    <property type="entry name" value="MerR_fam"/>
</dbReference>
<dbReference type="InterPro" id="IPR009061">
    <property type="entry name" value="DNA-bd_dom_put_sf"/>
</dbReference>
<dbReference type="InterPro" id="IPR000551">
    <property type="entry name" value="MerR-type_HTH_dom"/>
</dbReference>
<dbReference type="Pfam" id="PF13411">
    <property type="entry name" value="MerR_1"/>
    <property type="match status" value="1"/>
</dbReference>
<evidence type="ECO:0000313" key="4">
    <source>
        <dbReference type="Proteomes" id="UP000028864"/>
    </source>
</evidence>
<dbReference type="Proteomes" id="UP000028864">
    <property type="component" value="Unassembled WGS sequence"/>
</dbReference>
<sequence length="159" mass="16965">MLIGELAAAAGVSTRALRHYEDRGLLVPGRTANGYRRYGRQDVTRVLQIQLMIGAGLGTSTIRQYLDCARTDERGTFLHMCPDLRAALDEVAGRLDERQAQLDETRFRLRMLAAGATTSDQEPAVDVQVDAGDVAGVGGGQKSHGAGDIAGLPIMADGQ</sequence>
<dbReference type="PROSITE" id="PS00552">
    <property type="entry name" value="HTH_MERR_1"/>
    <property type="match status" value="1"/>
</dbReference>
<dbReference type="GO" id="GO:0003700">
    <property type="term" value="F:DNA-binding transcription factor activity"/>
    <property type="evidence" value="ECO:0007669"/>
    <property type="project" value="InterPro"/>
</dbReference>
<reference evidence="3" key="1">
    <citation type="submission" date="2014-05" db="EMBL/GenBank/DDBJ databases">
        <authorList>
            <person name="Urmite Genomes"/>
        </authorList>
    </citation>
    <scope>NUCLEOTIDE SEQUENCE</scope>
    <source>
        <strain evidence="3">DSM 44074</strain>
    </source>
</reference>
<dbReference type="PRINTS" id="PR00040">
    <property type="entry name" value="HTHMERR"/>
</dbReference>
<proteinExistence type="predicted"/>
<protein>
    <submittedName>
        <fullName evidence="3">MerR family transcriptional regulator</fullName>
    </submittedName>
</protein>
<dbReference type="PROSITE" id="PS50937">
    <property type="entry name" value="HTH_MERR_2"/>
    <property type="match status" value="1"/>
</dbReference>
<name>A0AAV2WI34_MYCNE</name>
<evidence type="ECO:0000259" key="2">
    <source>
        <dbReference type="PROSITE" id="PS50937"/>
    </source>
</evidence>
<dbReference type="SMART" id="SM00422">
    <property type="entry name" value="HTH_MERR"/>
    <property type="match status" value="1"/>
</dbReference>
<evidence type="ECO:0000313" key="3">
    <source>
        <dbReference type="EMBL" id="CDQ43879.1"/>
    </source>
</evidence>
<dbReference type="SUPFAM" id="SSF46955">
    <property type="entry name" value="Putative DNA-binding domain"/>
    <property type="match status" value="1"/>
</dbReference>
<gene>
    <name evidence="3" type="ORF">BN1047_01751</name>
</gene>
<dbReference type="PANTHER" id="PTHR30204:SF93">
    <property type="entry name" value="HTH MERR-TYPE DOMAIN-CONTAINING PROTEIN"/>
    <property type="match status" value="1"/>
</dbReference>
<feature type="domain" description="HTH merR-type" evidence="2">
    <location>
        <begin position="1"/>
        <end position="68"/>
    </location>
</feature>
<keyword evidence="1" id="KW-0238">DNA-binding</keyword>
<organism evidence="3 4">
    <name type="scientific">Mycolicibacterium neoaurum</name>
    <name type="common">Mycobacterium neoaurum</name>
    <dbReference type="NCBI Taxonomy" id="1795"/>
    <lineage>
        <taxon>Bacteria</taxon>
        <taxon>Bacillati</taxon>
        <taxon>Actinomycetota</taxon>
        <taxon>Actinomycetes</taxon>
        <taxon>Mycobacteriales</taxon>
        <taxon>Mycobacteriaceae</taxon>
        <taxon>Mycolicibacterium</taxon>
    </lineage>
</organism>
<dbReference type="PANTHER" id="PTHR30204">
    <property type="entry name" value="REDOX-CYCLING DRUG-SENSING TRANSCRIPTIONAL ACTIVATOR SOXR"/>
    <property type="match status" value="1"/>
</dbReference>